<gene>
    <name evidence="2" type="ORF">POM88_033217</name>
</gene>
<dbReference type="InterPro" id="IPR002156">
    <property type="entry name" value="RNaseH_domain"/>
</dbReference>
<dbReference type="GO" id="GO:0004523">
    <property type="term" value="F:RNA-DNA hybrid ribonuclease activity"/>
    <property type="evidence" value="ECO:0007669"/>
    <property type="project" value="InterPro"/>
</dbReference>
<protein>
    <recommendedName>
        <fullName evidence="1">RNase H type-1 domain-containing protein</fullName>
    </recommendedName>
</protein>
<dbReference type="Gene3D" id="3.30.420.10">
    <property type="entry name" value="Ribonuclease H-like superfamily/Ribonuclease H"/>
    <property type="match status" value="1"/>
</dbReference>
<evidence type="ECO:0000313" key="2">
    <source>
        <dbReference type="EMBL" id="KAK1377024.1"/>
    </source>
</evidence>
<keyword evidence="3" id="KW-1185">Reference proteome</keyword>
<proteinExistence type="predicted"/>
<dbReference type="Pfam" id="PF13456">
    <property type="entry name" value="RVT_3"/>
    <property type="match status" value="1"/>
</dbReference>
<dbReference type="EMBL" id="JAUIZM010000007">
    <property type="protein sequence ID" value="KAK1377024.1"/>
    <property type="molecule type" value="Genomic_DNA"/>
</dbReference>
<reference evidence="2" key="1">
    <citation type="submission" date="2023-02" db="EMBL/GenBank/DDBJ databases">
        <title>Genome of toxic invasive species Heracleum sosnowskyi carries increased number of genes despite the absence of recent whole-genome duplications.</title>
        <authorList>
            <person name="Schelkunov M."/>
            <person name="Shtratnikova V."/>
            <person name="Makarenko M."/>
            <person name="Klepikova A."/>
            <person name="Omelchenko D."/>
            <person name="Novikova G."/>
            <person name="Obukhova E."/>
            <person name="Bogdanov V."/>
            <person name="Penin A."/>
            <person name="Logacheva M."/>
        </authorList>
    </citation>
    <scope>NUCLEOTIDE SEQUENCE</scope>
    <source>
        <strain evidence="2">Hsosn_3</strain>
        <tissue evidence="2">Leaf</tissue>
    </source>
</reference>
<reference evidence="2" key="2">
    <citation type="submission" date="2023-05" db="EMBL/GenBank/DDBJ databases">
        <authorList>
            <person name="Schelkunov M.I."/>
        </authorList>
    </citation>
    <scope>NUCLEOTIDE SEQUENCE</scope>
    <source>
        <strain evidence="2">Hsosn_3</strain>
        <tissue evidence="2">Leaf</tissue>
    </source>
</reference>
<name>A0AAD8I224_9APIA</name>
<dbReference type="InterPro" id="IPR036397">
    <property type="entry name" value="RNaseH_sf"/>
</dbReference>
<dbReference type="PANTHER" id="PTHR33116:SF75">
    <property type="entry name" value="RIBONUCLEASE H PROTEIN"/>
    <property type="match status" value="1"/>
</dbReference>
<organism evidence="2 3">
    <name type="scientific">Heracleum sosnowskyi</name>
    <dbReference type="NCBI Taxonomy" id="360622"/>
    <lineage>
        <taxon>Eukaryota</taxon>
        <taxon>Viridiplantae</taxon>
        <taxon>Streptophyta</taxon>
        <taxon>Embryophyta</taxon>
        <taxon>Tracheophyta</taxon>
        <taxon>Spermatophyta</taxon>
        <taxon>Magnoliopsida</taxon>
        <taxon>eudicotyledons</taxon>
        <taxon>Gunneridae</taxon>
        <taxon>Pentapetalae</taxon>
        <taxon>asterids</taxon>
        <taxon>campanulids</taxon>
        <taxon>Apiales</taxon>
        <taxon>Apiaceae</taxon>
        <taxon>Apioideae</taxon>
        <taxon>apioid superclade</taxon>
        <taxon>Tordylieae</taxon>
        <taxon>Tordyliinae</taxon>
        <taxon>Heracleum</taxon>
    </lineage>
</organism>
<dbReference type="Proteomes" id="UP001237642">
    <property type="component" value="Unassembled WGS sequence"/>
</dbReference>
<evidence type="ECO:0000259" key="1">
    <source>
        <dbReference type="Pfam" id="PF13456"/>
    </source>
</evidence>
<sequence length="448" mass="51121">MEVLPTRMLLKKRIGTHFGSTSCSLCDGEEESLIHLFWTCKIAREVWSLIFNWWSLILNQDFHFPGALHEIIERYKDASLKKAWKSVVAAALWSIWLMRNEKKFRGGKLSGNDVFFLIKVRVREWLMAGNMLKKEALVWWDLNPTGSLTRTKELRLKELLVQDCELTRFIDGSWKMQKTGIVYAGVGGVIKNSNGTKIMSFNGPVLEKGAFEVECKALELALEAMKGSKWRESKCMVLSDNASLVEEIEKFLNLISSWAVSKANIMVDAGILWTLPKQHFIKINVHSFFTNDPLPNGNRSGIGIVFRNDRGSMVHILAGSLRIQDRRDGVRLEHQYIVRQLNTRKEDENVALDVTLINEESNRLAAYLTEHGARHWTQMVTIKGPFGRVRELWFEDMGLGPVDPLFQAIHEEDLEDAMNDGGVVNGENEGINENDMIDFEPVNDNEIL</sequence>
<accession>A0AAD8I224</accession>
<dbReference type="PANTHER" id="PTHR33116">
    <property type="entry name" value="REVERSE TRANSCRIPTASE ZINC-BINDING DOMAIN-CONTAINING PROTEIN-RELATED-RELATED"/>
    <property type="match status" value="1"/>
</dbReference>
<feature type="domain" description="RNase H type-1" evidence="1">
    <location>
        <begin position="171"/>
        <end position="249"/>
    </location>
</feature>
<evidence type="ECO:0000313" key="3">
    <source>
        <dbReference type="Proteomes" id="UP001237642"/>
    </source>
</evidence>
<dbReference type="GO" id="GO:0003676">
    <property type="term" value="F:nucleic acid binding"/>
    <property type="evidence" value="ECO:0007669"/>
    <property type="project" value="InterPro"/>
</dbReference>
<dbReference type="AlphaFoldDB" id="A0AAD8I224"/>
<comment type="caution">
    <text evidence="2">The sequence shown here is derived from an EMBL/GenBank/DDBJ whole genome shotgun (WGS) entry which is preliminary data.</text>
</comment>